<feature type="region of interest" description="Disordered" evidence="1">
    <location>
        <begin position="189"/>
        <end position="213"/>
    </location>
</feature>
<dbReference type="NCBIfam" id="NF033547">
    <property type="entry name" value="transpos_IS1595"/>
    <property type="match status" value="1"/>
</dbReference>
<dbReference type="SMART" id="SM01126">
    <property type="entry name" value="DDE_Tnp_IS1595"/>
    <property type="match status" value="1"/>
</dbReference>
<dbReference type="InterPro" id="IPR024445">
    <property type="entry name" value="Tnp_ISXO2-like"/>
</dbReference>
<dbReference type="EMBL" id="AUZX01002985">
    <property type="protein sequence ID" value="EQD75176.1"/>
    <property type="molecule type" value="Genomic_DNA"/>
</dbReference>
<feature type="domain" description="ISXO2-like transposase" evidence="2">
    <location>
        <begin position="1"/>
        <end position="146"/>
    </location>
</feature>
<sequence length="213" mass="23556">MLSGQVEVDETVFGGARHGKRGRGAGGKVLVAVAVELLSPKGFGRCRLQIIPNAETETLKTFIQKHVKPGSTIYTDGLTSYPGATKDEYLHHGTSVKGSGKEANEVLPGVHRVAALVKRWLMGTHQGSFEAEHLQAYLDEYAFRFNRRKSTHRGMLFYRLIEQCISMHPMSFRELVANPKPRAEGQKFAVPAKSRHKAPASLDISVPSHPWRG</sequence>
<evidence type="ECO:0000313" key="3">
    <source>
        <dbReference type="EMBL" id="EQD32258.1"/>
    </source>
</evidence>
<protein>
    <recommendedName>
        <fullName evidence="2">ISXO2-like transposase domain-containing protein</fullName>
    </recommendedName>
</protein>
<accession>T1BQQ8</accession>
<dbReference type="EMBL" id="AUZY01011884">
    <property type="protein sequence ID" value="EQD32258.1"/>
    <property type="molecule type" value="Genomic_DNA"/>
</dbReference>
<gene>
    <name evidence="4" type="ORF">B1A_04099</name>
    <name evidence="3" type="ORF">B1B_17760</name>
</gene>
<comment type="caution">
    <text evidence="4">The sequence shown here is derived from an EMBL/GenBank/DDBJ whole genome shotgun (WGS) entry which is preliminary data.</text>
</comment>
<organism evidence="4">
    <name type="scientific">mine drainage metagenome</name>
    <dbReference type="NCBI Taxonomy" id="410659"/>
    <lineage>
        <taxon>unclassified sequences</taxon>
        <taxon>metagenomes</taxon>
        <taxon>ecological metagenomes</taxon>
    </lineage>
</organism>
<proteinExistence type="predicted"/>
<dbReference type="AlphaFoldDB" id="T1BQQ8"/>
<evidence type="ECO:0000256" key="1">
    <source>
        <dbReference type="SAM" id="MobiDB-lite"/>
    </source>
</evidence>
<reference evidence="4" key="1">
    <citation type="submission" date="2013-08" db="EMBL/GenBank/DDBJ databases">
        <authorList>
            <person name="Mendez C."/>
            <person name="Richter M."/>
            <person name="Ferrer M."/>
            <person name="Sanchez J."/>
        </authorList>
    </citation>
    <scope>NUCLEOTIDE SEQUENCE</scope>
</reference>
<name>T1BQQ8_9ZZZZ</name>
<dbReference type="Pfam" id="PF12762">
    <property type="entry name" value="DDE_Tnp_IS1595"/>
    <property type="match status" value="1"/>
</dbReference>
<evidence type="ECO:0000313" key="4">
    <source>
        <dbReference type="EMBL" id="EQD75176.1"/>
    </source>
</evidence>
<reference evidence="4" key="2">
    <citation type="journal article" date="2014" name="ISME J.">
        <title>Microbial stratification in low pH oxic and suboxic macroscopic growths along an acid mine drainage.</title>
        <authorList>
            <person name="Mendez-Garcia C."/>
            <person name="Mesa V."/>
            <person name="Sprenger R.R."/>
            <person name="Richter M."/>
            <person name="Diez M.S."/>
            <person name="Solano J."/>
            <person name="Bargiela R."/>
            <person name="Golyshina O.V."/>
            <person name="Manteca A."/>
            <person name="Ramos J.L."/>
            <person name="Gallego J.R."/>
            <person name="Llorente I."/>
            <person name="Martins Dos Santos V.A."/>
            <person name="Jensen O.N."/>
            <person name="Pelaez A.I."/>
            <person name="Sanchez J."/>
            <person name="Ferrer M."/>
        </authorList>
    </citation>
    <scope>NUCLEOTIDE SEQUENCE</scope>
</reference>
<evidence type="ECO:0000259" key="2">
    <source>
        <dbReference type="SMART" id="SM01126"/>
    </source>
</evidence>